<proteinExistence type="predicted"/>
<dbReference type="InterPro" id="IPR020894">
    <property type="entry name" value="Cadherin_CS"/>
</dbReference>
<dbReference type="EMBL" id="KV983719">
    <property type="protein sequence ID" value="PIO22709.1"/>
    <property type="molecule type" value="Genomic_DNA"/>
</dbReference>
<dbReference type="PANTHER" id="PTHR24028:SF341">
    <property type="entry name" value="PROTOCADHERIN GAMMA-C5"/>
    <property type="match status" value="1"/>
</dbReference>
<gene>
    <name evidence="15" type="ORF">AB205_0168470</name>
</gene>
<dbReference type="Gene3D" id="2.60.40.60">
    <property type="entry name" value="Cadherins"/>
    <property type="match status" value="7"/>
</dbReference>
<protein>
    <recommendedName>
        <fullName evidence="14">Cadherin domain-containing protein</fullName>
    </recommendedName>
</protein>
<evidence type="ECO:0000313" key="15">
    <source>
        <dbReference type="EMBL" id="PIO22709.1"/>
    </source>
</evidence>
<evidence type="ECO:0000256" key="3">
    <source>
        <dbReference type="ARBA" id="ARBA00022475"/>
    </source>
</evidence>
<dbReference type="InterPro" id="IPR002126">
    <property type="entry name" value="Cadherin-like_dom"/>
</dbReference>
<keyword evidence="8" id="KW-0130">Cell adhesion</keyword>
<dbReference type="FunFam" id="2.60.40.60:FF:000129">
    <property type="entry name" value="protocadherin alpha-C2 isoform X1"/>
    <property type="match status" value="1"/>
</dbReference>
<feature type="transmembrane region" description="Helical" evidence="13">
    <location>
        <begin position="99"/>
        <end position="121"/>
    </location>
</feature>
<dbReference type="FunFam" id="2.60.40.60:FF:000007">
    <property type="entry name" value="Protocadherin alpha 2"/>
    <property type="match status" value="1"/>
</dbReference>
<evidence type="ECO:0000256" key="8">
    <source>
        <dbReference type="ARBA" id="ARBA00022889"/>
    </source>
</evidence>
<keyword evidence="9 13" id="KW-1133">Transmembrane helix</keyword>
<dbReference type="CDD" id="cd11304">
    <property type="entry name" value="Cadherin_repeat"/>
    <property type="match status" value="7"/>
</dbReference>
<dbReference type="GO" id="GO:0005886">
    <property type="term" value="C:plasma membrane"/>
    <property type="evidence" value="ECO:0007669"/>
    <property type="project" value="UniProtKB-SubCell"/>
</dbReference>
<dbReference type="FunFam" id="2.60.40.60:FF:000002">
    <property type="entry name" value="Protocadherin alpha 2"/>
    <property type="match status" value="1"/>
</dbReference>
<dbReference type="InterPro" id="IPR032455">
    <property type="entry name" value="Cadherin_C"/>
</dbReference>
<evidence type="ECO:0000256" key="10">
    <source>
        <dbReference type="ARBA" id="ARBA00023136"/>
    </source>
</evidence>
<feature type="domain" description="Cadherin" evidence="14">
    <location>
        <begin position="475"/>
        <end position="582"/>
    </location>
</feature>
<evidence type="ECO:0000256" key="13">
    <source>
        <dbReference type="SAM" id="Phobius"/>
    </source>
</evidence>
<dbReference type="PROSITE" id="PS50268">
    <property type="entry name" value="CADHERIN_2"/>
    <property type="match status" value="7"/>
</dbReference>
<feature type="non-terminal residue" evidence="15">
    <location>
        <position position="1"/>
    </location>
</feature>
<evidence type="ECO:0000259" key="14">
    <source>
        <dbReference type="PROSITE" id="PS50268"/>
    </source>
</evidence>
<dbReference type="AlphaFoldDB" id="A0A2G9R4C1"/>
<feature type="domain" description="Cadherin" evidence="14">
    <location>
        <begin position="388"/>
        <end position="474"/>
    </location>
</feature>
<dbReference type="InterPro" id="IPR050174">
    <property type="entry name" value="Protocadherin/Cadherin-CA"/>
</dbReference>
<evidence type="ECO:0000256" key="7">
    <source>
        <dbReference type="ARBA" id="ARBA00022837"/>
    </source>
</evidence>
<dbReference type="InterPro" id="IPR013164">
    <property type="entry name" value="Cadherin_N"/>
</dbReference>
<dbReference type="OrthoDB" id="6252479at2759"/>
<keyword evidence="11" id="KW-0325">Glycoprotein</keyword>
<keyword evidence="7 12" id="KW-0106">Calcium</keyword>
<dbReference type="SMART" id="SM00112">
    <property type="entry name" value="CA"/>
    <property type="match status" value="7"/>
</dbReference>
<feature type="domain" description="Cadherin" evidence="14">
    <location>
        <begin position="1"/>
        <end position="84"/>
    </location>
</feature>
<dbReference type="Proteomes" id="UP000228934">
    <property type="component" value="Unassembled WGS sequence"/>
</dbReference>
<dbReference type="Pfam" id="PF16492">
    <property type="entry name" value="Cadherin_C_2"/>
    <property type="match status" value="1"/>
</dbReference>
<dbReference type="Pfam" id="PF08266">
    <property type="entry name" value="Cadherin_2"/>
    <property type="match status" value="1"/>
</dbReference>
<dbReference type="GO" id="GO:0005509">
    <property type="term" value="F:calcium ion binding"/>
    <property type="evidence" value="ECO:0007669"/>
    <property type="project" value="UniProtKB-UniRule"/>
</dbReference>
<evidence type="ECO:0000256" key="2">
    <source>
        <dbReference type="ARBA" id="ARBA00004251"/>
    </source>
</evidence>
<keyword evidence="10 13" id="KW-0472">Membrane</keyword>
<accession>A0A2G9R4C1</accession>
<comment type="subcellular location">
    <subcellularLocation>
        <location evidence="2">Cell membrane</location>
        <topology evidence="2">Single-pass type I membrane protein</topology>
    </subcellularLocation>
</comment>
<evidence type="ECO:0000256" key="11">
    <source>
        <dbReference type="ARBA" id="ARBA00023180"/>
    </source>
</evidence>
<comment type="function">
    <text evidence="1">Potential calcium-dependent cell-adhesion protein. May be involved in the establishment and maintenance of specific neuronal connections in the brain.</text>
</comment>
<organism evidence="15 16">
    <name type="scientific">Aquarana catesbeiana</name>
    <name type="common">American bullfrog</name>
    <name type="synonym">Rana catesbeiana</name>
    <dbReference type="NCBI Taxonomy" id="8400"/>
    <lineage>
        <taxon>Eukaryota</taxon>
        <taxon>Metazoa</taxon>
        <taxon>Chordata</taxon>
        <taxon>Craniata</taxon>
        <taxon>Vertebrata</taxon>
        <taxon>Euteleostomi</taxon>
        <taxon>Amphibia</taxon>
        <taxon>Batrachia</taxon>
        <taxon>Anura</taxon>
        <taxon>Neobatrachia</taxon>
        <taxon>Ranoidea</taxon>
        <taxon>Ranidae</taxon>
        <taxon>Aquarana</taxon>
    </lineage>
</organism>
<dbReference type="InterPro" id="IPR015919">
    <property type="entry name" value="Cadherin-like_sf"/>
</dbReference>
<feature type="transmembrane region" description="Helical" evidence="13">
    <location>
        <begin position="923"/>
        <end position="945"/>
    </location>
</feature>
<keyword evidence="6" id="KW-0677">Repeat</keyword>
<feature type="non-terminal residue" evidence="15">
    <location>
        <position position="1043"/>
    </location>
</feature>
<evidence type="ECO:0000256" key="4">
    <source>
        <dbReference type="ARBA" id="ARBA00022692"/>
    </source>
</evidence>
<keyword evidence="4 13" id="KW-0812">Transmembrane</keyword>
<reference evidence="16" key="1">
    <citation type="journal article" date="2017" name="Nat. Commun.">
        <title>The North American bullfrog draft genome provides insight into hormonal regulation of long noncoding RNA.</title>
        <authorList>
            <person name="Hammond S.A."/>
            <person name="Warren R.L."/>
            <person name="Vandervalk B.P."/>
            <person name="Kucuk E."/>
            <person name="Khan H."/>
            <person name="Gibb E.A."/>
            <person name="Pandoh P."/>
            <person name="Kirk H."/>
            <person name="Zhao Y."/>
            <person name="Jones M."/>
            <person name="Mungall A.J."/>
            <person name="Coope R."/>
            <person name="Pleasance S."/>
            <person name="Moore R.A."/>
            <person name="Holt R.A."/>
            <person name="Round J.M."/>
            <person name="Ohora S."/>
            <person name="Walle B.V."/>
            <person name="Veldhoen N."/>
            <person name="Helbing C.C."/>
            <person name="Birol I."/>
        </authorList>
    </citation>
    <scope>NUCLEOTIDE SEQUENCE [LARGE SCALE GENOMIC DNA]</scope>
</reference>
<keyword evidence="5" id="KW-0732">Signal</keyword>
<keyword evidence="3" id="KW-1003">Cell membrane</keyword>
<name>A0A2G9R4C1_AQUCT</name>
<dbReference type="FunFam" id="2.60.40.60:FF:000006">
    <property type="entry name" value="Protocadherin alpha 2"/>
    <property type="match status" value="1"/>
</dbReference>
<evidence type="ECO:0000256" key="9">
    <source>
        <dbReference type="ARBA" id="ARBA00022989"/>
    </source>
</evidence>
<evidence type="ECO:0000256" key="5">
    <source>
        <dbReference type="ARBA" id="ARBA00022729"/>
    </source>
</evidence>
<dbReference type="FunFam" id="2.60.40.60:FF:000001">
    <property type="entry name" value="Protocadherin alpha 2"/>
    <property type="match status" value="1"/>
</dbReference>
<dbReference type="PRINTS" id="PR00205">
    <property type="entry name" value="CADHERIN"/>
</dbReference>
<evidence type="ECO:0000256" key="12">
    <source>
        <dbReference type="PROSITE-ProRule" id="PRU00043"/>
    </source>
</evidence>
<dbReference type="PROSITE" id="PS00232">
    <property type="entry name" value="CADHERIN_1"/>
    <property type="match status" value="2"/>
</dbReference>
<dbReference type="GO" id="GO:0007156">
    <property type="term" value="P:homophilic cell adhesion via plasma membrane adhesion molecules"/>
    <property type="evidence" value="ECO:0007669"/>
    <property type="project" value="InterPro"/>
</dbReference>
<dbReference type="FunFam" id="2.60.40.60:FF:000004">
    <property type="entry name" value="Protocadherin 1 gamma 2"/>
    <property type="match status" value="2"/>
</dbReference>
<feature type="domain" description="Cadherin" evidence="14">
    <location>
        <begin position="687"/>
        <end position="796"/>
    </location>
</feature>
<dbReference type="PANTHER" id="PTHR24028">
    <property type="entry name" value="CADHERIN-87A"/>
    <property type="match status" value="1"/>
</dbReference>
<dbReference type="SUPFAM" id="SSF49313">
    <property type="entry name" value="Cadherin-like"/>
    <property type="match status" value="7"/>
</dbReference>
<feature type="domain" description="Cadherin" evidence="14">
    <location>
        <begin position="583"/>
        <end position="686"/>
    </location>
</feature>
<evidence type="ECO:0000256" key="1">
    <source>
        <dbReference type="ARBA" id="ARBA00003436"/>
    </source>
</evidence>
<sequence>SAVDLDSGHNAWLTYSLLQSGSPALFHISEYTGEVRTLRGLQETDNAEHRLVISISDHGEPSLSSTVTLIVNIMENIAQESPKSHDFLANSKSAPTMTLYLIISLVAISLVSLVTFVILLVRCLRKNYDSSCGSCFPNKSLPVSYMDQYKPTLYLNTDGTLKYMEVRMAPPEPPGSCYPPCFPTTNIPDSTLLKFQSDSNIADPKHTSDSWCNETHQLGYLLGLQKDLTLTRGIKDMDCKCSSNAWKWQVAFSLLLCSWGWVSGQLRYSVAEESDPGTVVGNIAQDLGLNLADINKRRLSLGSEGSSKYFTIDKKHGALIIQERIDRESLCGSSSSCLLRLEVVAENPLELFSLEIEIMDINDNFPIFSVIRITELLTSPGVRFPLPSAKDLDVGKNGVRHYSLNQNPYFSLSEKYRNDGTLIAELVLEKNLDREEKSEHKLILSAIDGGEPPRSGSTQINIIVLDINDNAPVFGQASYKVGLIENLPLNTVILKLNATDLDEGANSEILYSFDDHTLDLAREMFSLNEITGEIVMKGAIDFEIAKSYEIFVKAVDKGSPTLEGRCVVQVEVQDVNDNVPEIVFTSRNNEVPENAPVGTVIGFITIRDRDSGKNGEVKLIISPVLPFKCQPMSNYYTLVTSGHLDREKVSQYTITLIASDLGSPSLSSQTTIIITISDVNDNPPVFLQSAYNAFISENNEPGRLLCTVSAGDPDEGDNAKLIYSIAESHIDGSPVSSFVYINSDTGNIYAQRSFDYEQLQVLQITARVEDSGFPKLFSNVSVFIFFQDTNDNYPSILYPENSGEEMAQETIPRSVSAGYLVSKVSAVDLDSGHNAWLTYSLLQSGSPALFHISEYTGEVRTLRELQETDNAEHRLAISVTDHGEPSLSSTVTLIVNIMENIAPESPKSHDFLTNSKSAPNMTLYLIISLVAISLVSLVTFVILLVKCLRKNHDSSCGSCFPNKSLPVSYMDQYKPTLYLNTDGTLKYMEVRMAPPEPPGSCYPPCFPATTNIPDSTLNKYQNNPQITEPKPIYDSWFNETNQW</sequence>
<evidence type="ECO:0000256" key="6">
    <source>
        <dbReference type="ARBA" id="ARBA00022737"/>
    </source>
</evidence>
<keyword evidence="16" id="KW-1185">Reference proteome</keyword>
<evidence type="ECO:0000313" key="16">
    <source>
        <dbReference type="Proteomes" id="UP000228934"/>
    </source>
</evidence>
<feature type="domain" description="Cadherin" evidence="14">
    <location>
        <begin position="803"/>
        <end position="908"/>
    </location>
</feature>
<feature type="domain" description="Cadherin" evidence="14">
    <location>
        <begin position="262"/>
        <end position="368"/>
    </location>
</feature>
<dbReference type="Pfam" id="PF00028">
    <property type="entry name" value="Cadherin"/>
    <property type="match status" value="6"/>
</dbReference>